<dbReference type="SUPFAM" id="SSF47413">
    <property type="entry name" value="lambda repressor-like DNA-binding domains"/>
    <property type="match status" value="1"/>
</dbReference>
<dbReference type="InterPro" id="IPR010982">
    <property type="entry name" value="Lambda_DNA-bd_dom_sf"/>
</dbReference>
<dbReference type="Gene3D" id="1.25.40.10">
    <property type="entry name" value="Tetratricopeptide repeat domain"/>
    <property type="match status" value="1"/>
</dbReference>
<proteinExistence type="predicted"/>
<organism evidence="2 3">
    <name type="scientific">Levilactobacillus tongjiangensis</name>
    <dbReference type="NCBI Taxonomy" id="2486023"/>
    <lineage>
        <taxon>Bacteria</taxon>
        <taxon>Bacillati</taxon>
        <taxon>Bacillota</taxon>
        <taxon>Bacilli</taxon>
        <taxon>Lactobacillales</taxon>
        <taxon>Lactobacillaceae</taxon>
        <taxon>Levilactobacillus</taxon>
    </lineage>
</organism>
<evidence type="ECO:0000259" key="1">
    <source>
        <dbReference type="PROSITE" id="PS50943"/>
    </source>
</evidence>
<protein>
    <submittedName>
        <fullName evidence="2">Helix-turn-helix domain-containing protein</fullName>
    </submittedName>
</protein>
<sequence>MADDLSQAGQLLGRGLRARRLELGIAQNVLAAGLCGQSLINKIEQGQGIPDADLLTQLCERLRLPMKQTLRQNYPIRRQPTFSRKVHKLYRAGRFAEVVAYMDATDLLPTLTTDEDLKTYYYYYGWALYQATQEPTGALQHVRTALTMMVPQRPTQYRSLEVLLIAVENYLLADSQPGNFAGFERALAIMRTKRVMDPDENLNVVFYQYAQVLLQQGQVNQAVQTISAGVNWAISHDSHYLLADDYTLLAQAYLQAHQSVAVV</sequence>
<gene>
    <name evidence="2" type="ORF">ACFP1G_06520</name>
</gene>
<dbReference type="PROSITE" id="PS50943">
    <property type="entry name" value="HTH_CROC1"/>
    <property type="match status" value="1"/>
</dbReference>
<dbReference type="Pfam" id="PF01381">
    <property type="entry name" value="HTH_3"/>
    <property type="match status" value="1"/>
</dbReference>
<dbReference type="EMBL" id="JBHSSK010000021">
    <property type="protein sequence ID" value="MFC6207131.1"/>
    <property type="molecule type" value="Genomic_DNA"/>
</dbReference>
<comment type="caution">
    <text evidence="2">The sequence shown here is derived from an EMBL/GenBank/DDBJ whole genome shotgun (WGS) entry which is preliminary data.</text>
</comment>
<dbReference type="InterPro" id="IPR011990">
    <property type="entry name" value="TPR-like_helical_dom_sf"/>
</dbReference>
<feature type="domain" description="HTH cro/C1-type" evidence="1">
    <location>
        <begin position="16"/>
        <end position="70"/>
    </location>
</feature>
<accession>A0ABW1SSU6</accession>
<reference evidence="3" key="1">
    <citation type="journal article" date="2019" name="Int. J. Syst. Evol. Microbiol.">
        <title>The Global Catalogue of Microorganisms (GCM) 10K type strain sequencing project: providing services to taxonomists for standard genome sequencing and annotation.</title>
        <authorList>
            <consortium name="The Broad Institute Genomics Platform"/>
            <consortium name="The Broad Institute Genome Sequencing Center for Infectious Disease"/>
            <person name="Wu L."/>
            <person name="Ma J."/>
        </authorList>
    </citation>
    <scope>NUCLEOTIDE SEQUENCE [LARGE SCALE GENOMIC DNA]</scope>
    <source>
        <strain evidence="3">CCM 8905</strain>
    </source>
</reference>
<dbReference type="SMART" id="SM00530">
    <property type="entry name" value="HTH_XRE"/>
    <property type="match status" value="1"/>
</dbReference>
<name>A0ABW1SSU6_9LACO</name>
<dbReference type="InterPro" id="IPR001387">
    <property type="entry name" value="Cro/C1-type_HTH"/>
</dbReference>
<keyword evidence="3" id="KW-1185">Reference proteome</keyword>
<evidence type="ECO:0000313" key="2">
    <source>
        <dbReference type="EMBL" id="MFC6207131.1"/>
    </source>
</evidence>
<dbReference type="Proteomes" id="UP001596254">
    <property type="component" value="Unassembled WGS sequence"/>
</dbReference>
<dbReference type="RefSeq" id="WP_164508751.1">
    <property type="nucleotide sequence ID" value="NZ_RHNY01000009.1"/>
</dbReference>
<evidence type="ECO:0000313" key="3">
    <source>
        <dbReference type="Proteomes" id="UP001596254"/>
    </source>
</evidence>